<protein>
    <submittedName>
        <fullName evidence="2">Antigen 2</fullName>
    </submittedName>
</protein>
<organism evidence="2 3">
    <name type="scientific">Trypanosoma conorhini</name>
    <dbReference type="NCBI Taxonomy" id="83891"/>
    <lineage>
        <taxon>Eukaryota</taxon>
        <taxon>Discoba</taxon>
        <taxon>Euglenozoa</taxon>
        <taxon>Kinetoplastea</taxon>
        <taxon>Metakinetoplastina</taxon>
        <taxon>Trypanosomatida</taxon>
        <taxon>Trypanosomatidae</taxon>
        <taxon>Trypanosoma</taxon>
    </lineage>
</organism>
<feature type="region of interest" description="Disordered" evidence="1">
    <location>
        <begin position="118"/>
        <end position="148"/>
    </location>
</feature>
<keyword evidence="3" id="KW-1185">Reference proteome</keyword>
<dbReference type="OrthoDB" id="241739at2759"/>
<feature type="compositionally biased region" description="Basic and acidic residues" evidence="1">
    <location>
        <begin position="135"/>
        <end position="148"/>
    </location>
</feature>
<dbReference type="AlphaFoldDB" id="A0A3R7N3J5"/>
<proteinExistence type="predicted"/>
<reference evidence="2 3" key="1">
    <citation type="journal article" date="2018" name="BMC Genomics">
        <title>Genomic comparison of Trypanosoma conorhini and Trypanosoma rangeli to Trypanosoma cruzi strains of high and low virulence.</title>
        <authorList>
            <person name="Bradwell K.R."/>
            <person name="Koparde V.N."/>
            <person name="Matveyev A.V."/>
            <person name="Serrano M.G."/>
            <person name="Alves J.M."/>
            <person name="Parikh H."/>
            <person name="Huang B."/>
            <person name="Lee V."/>
            <person name="Espinosa-Alvarez O."/>
            <person name="Ortiz P.A."/>
            <person name="Costa-Martins A.G."/>
            <person name="Teixeira M.M."/>
            <person name="Buck G.A."/>
        </authorList>
    </citation>
    <scope>NUCLEOTIDE SEQUENCE [LARGE SCALE GENOMIC DNA]</scope>
    <source>
        <strain evidence="2 3">025E</strain>
    </source>
</reference>
<gene>
    <name evidence="2" type="ORF">Tco025E_05511</name>
</gene>
<accession>A0A3R7N3J5</accession>
<comment type="caution">
    <text evidence="2">The sequence shown here is derived from an EMBL/GenBank/DDBJ whole genome shotgun (WGS) entry which is preliminary data.</text>
</comment>
<dbReference type="Proteomes" id="UP000284403">
    <property type="component" value="Unassembled WGS sequence"/>
</dbReference>
<evidence type="ECO:0000313" key="3">
    <source>
        <dbReference type="Proteomes" id="UP000284403"/>
    </source>
</evidence>
<evidence type="ECO:0000256" key="1">
    <source>
        <dbReference type="SAM" id="MobiDB-lite"/>
    </source>
</evidence>
<dbReference type="EMBL" id="MKKU01000325">
    <property type="protein sequence ID" value="RNF15491.1"/>
    <property type="molecule type" value="Genomic_DNA"/>
</dbReference>
<dbReference type="RefSeq" id="XP_029227497.1">
    <property type="nucleotide sequence ID" value="XM_029372405.1"/>
</dbReference>
<evidence type="ECO:0000313" key="2">
    <source>
        <dbReference type="EMBL" id="RNF15491.1"/>
    </source>
</evidence>
<sequence>MSIPEWAQSEESIDEAKSYLRQGNSVDFFELVSSSILREHPNDIAAYCLELVRAIADGKEAPTGGGAHTKKVEDNRYVRENNICEFLNDWILALLKERPNTDSDRVEFHKRFLESVIAGGSDHNGGTASEAEEEPQGREDKNHTADNL</sequence>
<dbReference type="GeneID" id="40319122"/>
<name>A0A3R7N3J5_9TRYP</name>